<keyword evidence="3" id="KW-1185">Reference proteome</keyword>
<organism evidence="2 3">
    <name type="scientific">Rhodopirellula islandica</name>
    <dbReference type="NCBI Taxonomy" id="595434"/>
    <lineage>
        <taxon>Bacteria</taxon>
        <taxon>Pseudomonadati</taxon>
        <taxon>Planctomycetota</taxon>
        <taxon>Planctomycetia</taxon>
        <taxon>Pirellulales</taxon>
        <taxon>Pirellulaceae</taxon>
        <taxon>Rhodopirellula</taxon>
    </lineage>
</organism>
<protein>
    <recommendedName>
        <fullName evidence="4">Transmembrane protein</fullName>
    </recommendedName>
</protein>
<accession>A0A0J1EJ00</accession>
<reference evidence="2" key="1">
    <citation type="submission" date="2015-05" db="EMBL/GenBank/DDBJ databases">
        <title>Permanent draft genome of Rhodopirellula islandicus K833.</title>
        <authorList>
            <person name="Kizina J."/>
            <person name="Richter M."/>
            <person name="Glockner F.O."/>
            <person name="Harder J."/>
        </authorList>
    </citation>
    <scope>NUCLEOTIDE SEQUENCE [LARGE SCALE GENOMIC DNA]</scope>
    <source>
        <strain evidence="2">K833</strain>
    </source>
</reference>
<evidence type="ECO:0000256" key="1">
    <source>
        <dbReference type="SAM" id="Phobius"/>
    </source>
</evidence>
<gene>
    <name evidence="2" type="ORF">RISK_002131</name>
</gene>
<evidence type="ECO:0000313" key="3">
    <source>
        <dbReference type="Proteomes" id="UP000036367"/>
    </source>
</evidence>
<evidence type="ECO:0008006" key="4">
    <source>
        <dbReference type="Google" id="ProtNLM"/>
    </source>
</evidence>
<evidence type="ECO:0000313" key="2">
    <source>
        <dbReference type="EMBL" id="KLU05499.1"/>
    </source>
</evidence>
<dbReference type="RefSeq" id="WP_150122524.1">
    <property type="nucleotide sequence ID" value="NZ_LECT01000017.1"/>
</dbReference>
<proteinExistence type="predicted"/>
<dbReference type="PATRIC" id="fig|595434.4.peg.2040"/>
<dbReference type="Proteomes" id="UP000036367">
    <property type="component" value="Unassembled WGS sequence"/>
</dbReference>
<feature type="transmembrane region" description="Helical" evidence="1">
    <location>
        <begin position="94"/>
        <end position="117"/>
    </location>
</feature>
<dbReference type="AlphaFoldDB" id="A0A0J1EJ00"/>
<dbReference type="EMBL" id="LECT01000017">
    <property type="protein sequence ID" value="KLU05499.1"/>
    <property type="molecule type" value="Genomic_DNA"/>
</dbReference>
<feature type="transmembrane region" description="Helical" evidence="1">
    <location>
        <begin position="159"/>
        <end position="178"/>
    </location>
</feature>
<feature type="transmembrane region" description="Helical" evidence="1">
    <location>
        <begin position="28"/>
        <end position="49"/>
    </location>
</feature>
<keyword evidence="1" id="KW-1133">Transmembrane helix</keyword>
<comment type="caution">
    <text evidence="2">The sequence shown here is derived from an EMBL/GenBank/DDBJ whole genome shotgun (WGS) entry which is preliminary data.</text>
</comment>
<dbReference type="STRING" id="595434.RISK_002131"/>
<keyword evidence="1" id="KW-0812">Transmembrane</keyword>
<feature type="transmembrane region" description="Helical" evidence="1">
    <location>
        <begin position="235"/>
        <end position="259"/>
    </location>
</feature>
<name>A0A0J1EJ00_RHOIS</name>
<sequence length="269" mass="30833">MIIKQIRKYELRANVIQTTNRMSQPQSFIASTIGILLLSYIPLPIYLLIPVLGALAYFMHLQVFYTRTLAREFWISTYLRDESPIRTFLRTTKWLRLISVALCIPLALATYIVIFSYDFIDCIAISAAVFVASTIHKKLSRPVDTNIAERLTELTHVRVFYWFAVILVLCFIALTSVAKGIATDHSASTSNEIATETINGVKHPVLIVRHCVRTLRYFDLQMLRIRDLNGWPYGWLIYFFFLIPNALPAYGLVTLFSGIDCQIKGLERT</sequence>
<keyword evidence="1" id="KW-0472">Membrane</keyword>